<dbReference type="EMBL" id="QXFV01003577">
    <property type="protein sequence ID" value="KAE8975555.1"/>
    <property type="molecule type" value="Genomic_DNA"/>
</dbReference>
<feature type="region of interest" description="Disordered" evidence="1">
    <location>
        <begin position="1"/>
        <end position="151"/>
    </location>
</feature>
<organism evidence="2 3">
    <name type="scientific">Phytophthora rubi</name>
    <dbReference type="NCBI Taxonomy" id="129364"/>
    <lineage>
        <taxon>Eukaryota</taxon>
        <taxon>Sar</taxon>
        <taxon>Stramenopiles</taxon>
        <taxon>Oomycota</taxon>
        <taxon>Peronosporomycetes</taxon>
        <taxon>Peronosporales</taxon>
        <taxon>Peronosporaceae</taxon>
        <taxon>Phytophthora</taxon>
    </lineage>
</organism>
<feature type="compositionally biased region" description="Basic and acidic residues" evidence="1">
    <location>
        <begin position="12"/>
        <end position="37"/>
    </location>
</feature>
<evidence type="ECO:0000313" key="2">
    <source>
        <dbReference type="EMBL" id="KAE8975555.1"/>
    </source>
</evidence>
<protein>
    <recommendedName>
        <fullName evidence="4">Retrotransposon gag domain-containing protein</fullName>
    </recommendedName>
</protein>
<feature type="compositionally biased region" description="Basic and acidic residues" evidence="1">
    <location>
        <begin position="138"/>
        <end position="151"/>
    </location>
</feature>
<evidence type="ECO:0000313" key="3">
    <source>
        <dbReference type="Proteomes" id="UP000429607"/>
    </source>
</evidence>
<accession>A0A6A3I3N7</accession>
<feature type="compositionally biased region" description="Basic and acidic residues" evidence="1">
    <location>
        <begin position="311"/>
        <end position="322"/>
    </location>
</feature>
<comment type="caution">
    <text evidence="2">The sequence shown here is derived from an EMBL/GenBank/DDBJ whole genome shotgun (WGS) entry which is preliminary data.</text>
</comment>
<feature type="compositionally biased region" description="Polar residues" evidence="1">
    <location>
        <begin position="95"/>
        <end position="109"/>
    </location>
</feature>
<evidence type="ECO:0008006" key="4">
    <source>
        <dbReference type="Google" id="ProtNLM"/>
    </source>
</evidence>
<proteinExistence type="predicted"/>
<dbReference type="AlphaFoldDB" id="A0A6A3I3N7"/>
<gene>
    <name evidence="2" type="ORF">PR001_g25666</name>
</gene>
<feature type="region of interest" description="Disordered" evidence="1">
    <location>
        <begin position="995"/>
        <end position="1035"/>
    </location>
</feature>
<evidence type="ECO:0000256" key="1">
    <source>
        <dbReference type="SAM" id="MobiDB-lite"/>
    </source>
</evidence>
<dbReference type="Proteomes" id="UP000429607">
    <property type="component" value="Unassembled WGS sequence"/>
</dbReference>
<feature type="region of interest" description="Disordered" evidence="1">
    <location>
        <begin position="284"/>
        <end position="349"/>
    </location>
</feature>
<feature type="compositionally biased region" description="Polar residues" evidence="1">
    <location>
        <begin position="38"/>
        <end position="59"/>
    </location>
</feature>
<feature type="compositionally biased region" description="Basic and acidic residues" evidence="1">
    <location>
        <begin position="335"/>
        <end position="349"/>
    </location>
</feature>
<name>A0A6A3I3N7_9STRA</name>
<reference evidence="2 3" key="1">
    <citation type="submission" date="2018-09" db="EMBL/GenBank/DDBJ databases">
        <title>Genomic investigation of the strawberry pathogen Phytophthora fragariae indicates pathogenicity is determined by transcriptional variation in three key races.</title>
        <authorList>
            <person name="Adams T.M."/>
            <person name="Armitage A.D."/>
            <person name="Sobczyk M.K."/>
            <person name="Bates H.J."/>
            <person name="Dunwell J.M."/>
            <person name="Nellist C.F."/>
            <person name="Harrison R.J."/>
        </authorList>
    </citation>
    <scope>NUCLEOTIDE SEQUENCE [LARGE SCALE GENOMIC DNA]</scope>
    <source>
        <strain evidence="2 3">SCRP249</strain>
    </source>
</reference>
<sequence>MVRVPGSLGDSGFHRESAEDVQVKKESGEEASSEHGSTKTLLNETRSAARQSTGRNSVDGNEGDLETDQEDKPQLPPQVPSGTPVGLDESRDSLTKQTKAGSDRYTFSDSPIKLEPGSDQHDFSKTAQGAATPRRKMKGPDLEEGDKKGSDSRWSDVALEFAYNRQEMQKFIDRDPVLQILRPKQISMPKGPIVAPTISDNKLDLIKGLMNLLKEAGLVASPFDANELFDLDLKVIQSSIKTVIIELKALVGEIPSYRHPTVPDPVSSPQIGSTRYQTALPYLSAAAPGSDGSSEPQRMPRRLPGAAMLESRSDTLRQERPRSRSRKPRPTPTDRTVRTTRSEESTSRFECHFQTAMSRFLKEQHQATAPSAAVKAIQYVESHDVEMKSTGSRDPDPSCWEYDPDEIDRPIPARTAVATTTTGPPASSTIQQIRISAISDLKEFTGRDQDEDRARSWTSKVKSALLRDRATDEEKCLIFADLLTGPAKNWYRQLSRSTRNKWSDLLRNFQIQYCGLGLSRIWQYYQSRKKSDESPLEYLYRLNVAALRARLKIKDGNPKTRREHVEHFIATLGNPDLADQLTLLRLADADDLEEVLRARERAKISHSRSAFGSKYPQEVLSLAPTTSIKRPVYAVGCYIDTSQSQECVGIGDNVYVTEGRTRIKITLGGSLVYFFDIWVGDLAGQDAMLSMDFMVPAGIRLDLADGSICLPEEIKIQLSGRRRLYNDKARSLRLDQHAQIGIGEPIELPLRLKMSDREKLWITRGDHWVPTVVNGPGRTRYVQITNISNKKLVLQRDERIGIWLAEDRVPRLPGFVSIGSRRYMEWQNLAFQATSDDIHARQEIMPSLPGPAVDRPTYATPRAILQRGKDTRILRGPDDPPDSACRSDTVVADQVDPATEAIISAKYFSREADPEVIKSVVSVPGTSIVIPEVKVIDVADRQQDLQENRVTDPDPTAITGADATTDLVQAIRDTDDVLAKDENRVNADHNETLIDADRHDRLKPTMKREQEGSRSAEILDERRSTVPDRPKNVLK</sequence>